<evidence type="ECO:0000259" key="9">
    <source>
        <dbReference type="SMART" id="SM00415"/>
    </source>
</evidence>
<comment type="caution">
    <text evidence="10">The sequence shown here is derived from an EMBL/GenBank/DDBJ whole genome shotgun (WGS) entry which is preliminary data.</text>
</comment>
<sequence>MVNTPISNDFIKWSDDGQSFIVMNQVEFAKEVLPKFFKHSNFSTFVRQLNMYGFHKVPHLQQGALITDPDSEQQEFSNEHFQRNQPDLLFLVSRKKASNSNGDKDALTTDLNHILQEVTAIKRHQVVISTDLGSIERDHQALWQELIAAREKHQGQQDTIDKILRFLASVFSADKKRAIVPNKKARLTITDGDIDGTSSVDDGLRLVEKDEEEEEEEGDGDDDNDEDGTVEILPTGKRRRPTTNVSKSSLNASEINPAILAMLANAKQPETSKQNTLSPMTTTTTAISNNQPVVSTVSSATSNINFSDHLTTLSSANYPNI</sequence>
<protein>
    <submittedName>
        <fullName evidence="10">Stress-responsive transcription factor hsf1</fullName>
    </submittedName>
</protein>
<keyword evidence="6" id="KW-0539">Nucleus</keyword>
<feature type="non-terminal residue" evidence="10">
    <location>
        <position position="321"/>
    </location>
</feature>
<gene>
    <name evidence="10" type="primary">HSF1_3</name>
    <name evidence="10" type="ORF">BGZ65_009909</name>
</gene>
<evidence type="ECO:0000256" key="3">
    <source>
        <dbReference type="ARBA" id="ARBA00023015"/>
    </source>
</evidence>
<name>A0A9P6ME93_9FUNG</name>
<comment type="subcellular location">
    <subcellularLocation>
        <location evidence="1">Nucleus</location>
    </subcellularLocation>
</comment>
<dbReference type="FunFam" id="1.10.10.10:FF:000027">
    <property type="entry name" value="Heat shock transcription factor 1"/>
    <property type="match status" value="1"/>
</dbReference>
<evidence type="ECO:0000256" key="6">
    <source>
        <dbReference type="ARBA" id="ARBA00023242"/>
    </source>
</evidence>
<dbReference type="GO" id="GO:0003700">
    <property type="term" value="F:DNA-binding transcription factor activity"/>
    <property type="evidence" value="ECO:0007669"/>
    <property type="project" value="InterPro"/>
</dbReference>
<dbReference type="InterPro" id="IPR036390">
    <property type="entry name" value="WH_DNA-bd_sf"/>
</dbReference>
<evidence type="ECO:0000256" key="2">
    <source>
        <dbReference type="ARBA" id="ARBA00006403"/>
    </source>
</evidence>
<proteinExistence type="inferred from homology"/>
<evidence type="ECO:0000256" key="8">
    <source>
        <dbReference type="SAM" id="MobiDB-lite"/>
    </source>
</evidence>
<evidence type="ECO:0000256" key="7">
    <source>
        <dbReference type="RuleBase" id="RU004020"/>
    </source>
</evidence>
<evidence type="ECO:0000256" key="1">
    <source>
        <dbReference type="ARBA" id="ARBA00004123"/>
    </source>
</evidence>
<dbReference type="GO" id="GO:0043565">
    <property type="term" value="F:sequence-specific DNA binding"/>
    <property type="evidence" value="ECO:0007669"/>
    <property type="project" value="InterPro"/>
</dbReference>
<dbReference type="Gene3D" id="1.10.10.10">
    <property type="entry name" value="Winged helix-like DNA-binding domain superfamily/Winged helix DNA-binding domain"/>
    <property type="match status" value="1"/>
</dbReference>
<dbReference type="EMBL" id="JAAAHW010001565">
    <property type="protein sequence ID" value="KAF9994453.1"/>
    <property type="molecule type" value="Genomic_DNA"/>
</dbReference>
<dbReference type="SUPFAM" id="SSF46785">
    <property type="entry name" value="Winged helix' DNA-binding domain"/>
    <property type="match status" value="1"/>
</dbReference>
<comment type="similarity">
    <text evidence="2 7">Belongs to the HSF family.</text>
</comment>
<keyword evidence="11" id="KW-1185">Reference proteome</keyword>
<dbReference type="SMART" id="SM00415">
    <property type="entry name" value="HSF"/>
    <property type="match status" value="1"/>
</dbReference>
<reference evidence="10" key="1">
    <citation type="journal article" date="2020" name="Fungal Divers.">
        <title>Resolving the Mortierellaceae phylogeny through synthesis of multi-gene phylogenetics and phylogenomics.</title>
        <authorList>
            <person name="Vandepol N."/>
            <person name="Liber J."/>
            <person name="Desiro A."/>
            <person name="Na H."/>
            <person name="Kennedy M."/>
            <person name="Barry K."/>
            <person name="Grigoriev I.V."/>
            <person name="Miller A.N."/>
            <person name="O'Donnell K."/>
            <person name="Stajich J.E."/>
            <person name="Bonito G."/>
        </authorList>
    </citation>
    <scope>NUCLEOTIDE SEQUENCE</scope>
    <source>
        <strain evidence="10">MES-2147</strain>
    </source>
</reference>
<dbReference type="PANTHER" id="PTHR10015">
    <property type="entry name" value="HEAT SHOCK TRANSCRIPTION FACTOR"/>
    <property type="match status" value="1"/>
</dbReference>
<dbReference type="InterPro" id="IPR000232">
    <property type="entry name" value="HSF_DNA-bd"/>
</dbReference>
<evidence type="ECO:0000256" key="5">
    <source>
        <dbReference type="ARBA" id="ARBA00023163"/>
    </source>
</evidence>
<dbReference type="PRINTS" id="PR00056">
    <property type="entry name" value="HSFDOMAIN"/>
</dbReference>
<evidence type="ECO:0000313" key="10">
    <source>
        <dbReference type="EMBL" id="KAF9994453.1"/>
    </source>
</evidence>
<dbReference type="InterPro" id="IPR036388">
    <property type="entry name" value="WH-like_DNA-bd_sf"/>
</dbReference>
<accession>A0A9P6ME93</accession>
<dbReference type="OrthoDB" id="60033at2759"/>
<evidence type="ECO:0000256" key="4">
    <source>
        <dbReference type="ARBA" id="ARBA00023125"/>
    </source>
</evidence>
<keyword evidence="4" id="KW-0238">DNA-binding</keyword>
<evidence type="ECO:0000313" key="11">
    <source>
        <dbReference type="Proteomes" id="UP000749646"/>
    </source>
</evidence>
<dbReference type="AlphaFoldDB" id="A0A9P6ME93"/>
<feature type="compositionally biased region" description="Acidic residues" evidence="8">
    <location>
        <begin position="209"/>
        <end position="229"/>
    </location>
</feature>
<dbReference type="GO" id="GO:0005634">
    <property type="term" value="C:nucleus"/>
    <property type="evidence" value="ECO:0007669"/>
    <property type="project" value="UniProtKB-SubCell"/>
</dbReference>
<organism evidence="10 11">
    <name type="scientific">Modicella reniformis</name>
    <dbReference type="NCBI Taxonomy" id="1440133"/>
    <lineage>
        <taxon>Eukaryota</taxon>
        <taxon>Fungi</taxon>
        <taxon>Fungi incertae sedis</taxon>
        <taxon>Mucoromycota</taxon>
        <taxon>Mortierellomycotina</taxon>
        <taxon>Mortierellomycetes</taxon>
        <taxon>Mortierellales</taxon>
        <taxon>Mortierellaceae</taxon>
        <taxon>Modicella</taxon>
    </lineage>
</organism>
<feature type="domain" description="HSF-type DNA-binding" evidence="9">
    <location>
        <begin position="1"/>
        <end position="95"/>
    </location>
</feature>
<dbReference type="Proteomes" id="UP000749646">
    <property type="component" value="Unassembled WGS sequence"/>
</dbReference>
<dbReference type="Pfam" id="PF00447">
    <property type="entry name" value="HSF_DNA-bind"/>
    <property type="match status" value="1"/>
</dbReference>
<dbReference type="PANTHER" id="PTHR10015:SF427">
    <property type="entry name" value="HEAT SHOCK FACTOR PROTEIN"/>
    <property type="match status" value="1"/>
</dbReference>
<feature type="region of interest" description="Disordered" evidence="8">
    <location>
        <begin position="190"/>
        <end position="248"/>
    </location>
</feature>
<keyword evidence="3" id="KW-0805">Transcription regulation</keyword>
<keyword evidence="5" id="KW-0804">Transcription</keyword>